<organism evidence="1">
    <name type="scientific">Anguilla anguilla</name>
    <name type="common">European freshwater eel</name>
    <name type="synonym">Muraena anguilla</name>
    <dbReference type="NCBI Taxonomy" id="7936"/>
    <lineage>
        <taxon>Eukaryota</taxon>
        <taxon>Metazoa</taxon>
        <taxon>Chordata</taxon>
        <taxon>Craniata</taxon>
        <taxon>Vertebrata</taxon>
        <taxon>Euteleostomi</taxon>
        <taxon>Actinopterygii</taxon>
        <taxon>Neopterygii</taxon>
        <taxon>Teleostei</taxon>
        <taxon>Anguilliformes</taxon>
        <taxon>Anguillidae</taxon>
        <taxon>Anguilla</taxon>
    </lineage>
</organism>
<dbReference type="EMBL" id="GBXM01085980">
    <property type="protein sequence ID" value="JAH22597.1"/>
    <property type="molecule type" value="Transcribed_RNA"/>
</dbReference>
<evidence type="ECO:0000313" key="1">
    <source>
        <dbReference type="EMBL" id="JAH22597.1"/>
    </source>
</evidence>
<sequence>MWSFFSNAHFSSPPDCLI</sequence>
<dbReference type="AlphaFoldDB" id="A0A0E9R1G2"/>
<accession>A0A0E9R1G2</accession>
<name>A0A0E9R1G2_ANGAN</name>
<reference evidence="1" key="2">
    <citation type="journal article" date="2015" name="Fish Shellfish Immunol.">
        <title>Early steps in the European eel (Anguilla anguilla)-Vibrio vulnificus interaction in the gills: Role of the RtxA13 toxin.</title>
        <authorList>
            <person name="Callol A."/>
            <person name="Pajuelo D."/>
            <person name="Ebbesson L."/>
            <person name="Teles M."/>
            <person name="MacKenzie S."/>
            <person name="Amaro C."/>
        </authorList>
    </citation>
    <scope>NUCLEOTIDE SEQUENCE</scope>
</reference>
<proteinExistence type="predicted"/>
<reference evidence="1" key="1">
    <citation type="submission" date="2014-11" db="EMBL/GenBank/DDBJ databases">
        <authorList>
            <person name="Amaro Gonzalez C."/>
        </authorList>
    </citation>
    <scope>NUCLEOTIDE SEQUENCE</scope>
</reference>
<protein>
    <submittedName>
        <fullName evidence="1">Uncharacterized protein</fullName>
    </submittedName>
</protein>